<dbReference type="GO" id="GO:0004519">
    <property type="term" value="F:endonuclease activity"/>
    <property type="evidence" value="ECO:0007669"/>
    <property type="project" value="UniProtKB-KW"/>
</dbReference>
<dbReference type="Pfam" id="PF07927">
    <property type="entry name" value="HicA_toxin"/>
    <property type="match status" value="1"/>
</dbReference>
<evidence type="ECO:0000256" key="1">
    <source>
        <dbReference type="ARBA" id="ARBA00006620"/>
    </source>
</evidence>
<comment type="similarity">
    <text evidence="1">Belongs to the HicA mRNA interferase family.</text>
</comment>
<gene>
    <name evidence="8" type="ORF">Q9L42_011785</name>
</gene>
<dbReference type="GO" id="GO:0016787">
    <property type="term" value="F:hydrolase activity"/>
    <property type="evidence" value="ECO:0007669"/>
    <property type="project" value="UniProtKB-KW"/>
</dbReference>
<organism evidence="8 9">
    <name type="scientific">Methylomarinum roseum</name>
    <dbReference type="NCBI Taxonomy" id="3067653"/>
    <lineage>
        <taxon>Bacteria</taxon>
        <taxon>Pseudomonadati</taxon>
        <taxon>Pseudomonadota</taxon>
        <taxon>Gammaproteobacteria</taxon>
        <taxon>Methylococcales</taxon>
        <taxon>Methylococcaceae</taxon>
        <taxon>Methylomarinum</taxon>
    </lineage>
</organism>
<evidence type="ECO:0000256" key="4">
    <source>
        <dbReference type="ARBA" id="ARBA00022759"/>
    </source>
</evidence>
<dbReference type="Gene3D" id="3.30.920.30">
    <property type="entry name" value="Hypothetical protein"/>
    <property type="match status" value="1"/>
</dbReference>
<dbReference type="EMBL" id="CP157743">
    <property type="protein sequence ID" value="XBS19051.1"/>
    <property type="molecule type" value="Genomic_DNA"/>
</dbReference>
<dbReference type="SUPFAM" id="SSF54786">
    <property type="entry name" value="YcfA/nrd intein domain"/>
    <property type="match status" value="1"/>
</dbReference>
<keyword evidence="9" id="KW-1185">Reference proteome</keyword>
<dbReference type="GO" id="GO:0003729">
    <property type="term" value="F:mRNA binding"/>
    <property type="evidence" value="ECO:0007669"/>
    <property type="project" value="InterPro"/>
</dbReference>
<keyword evidence="5" id="KW-0378">Hydrolase</keyword>
<keyword evidence="2" id="KW-1277">Toxin-antitoxin system</keyword>
<protein>
    <submittedName>
        <fullName evidence="8">Type II toxin-antitoxin system HicA family toxin</fullName>
    </submittedName>
</protein>
<evidence type="ECO:0000313" key="9">
    <source>
        <dbReference type="Proteomes" id="UP001225378"/>
    </source>
</evidence>
<evidence type="ECO:0000313" key="8">
    <source>
        <dbReference type="EMBL" id="XBS19051.1"/>
    </source>
</evidence>
<dbReference type="InterPro" id="IPR038570">
    <property type="entry name" value="HicA_sf"/>
</dbReference>
<evidence type="ECO:0000256" key="6">
    <source>
        <dbReference type="ARBA" id="ARBA00022884"/>
    </source>
</evidence>
<keyword evidence="3" id="KW-0540">Nuclease</keyword>
<dbReference type="KEGG" id="mech:Q9L42_011785"/>
<name>A0AAU7NQ11_9GAMM</name>
<dbReference type="InterPro" id="IPR012933">
    <property type="entry name" value="HicA_mRNA_interferase"/>
</dbReference>
<evidence type="ECO:0000256" key="3">
    <source>
        <dbReference type="ARBA" id="ARBA00022722"/>
    </source>
</evidence>
<keyword evidence="4" id="KW-0255">Endonuclease</keyword>
<evidence type="ECO:0000256" key="5">
    <source>
        <dbReference type="ARBA" id="ARBA00022801"/>
    </source>
</evidence>
<keyword evidence="6" id="KW-0694">RNA-binding</keyword>
<dbReference type="RefSeq" id="WP_305908207.1">
    <property type="nucleotide sequence ID" value="NZ_CP157743.1"/>
</dbReference>
<keyword evidence="7" id="KW-0346">Stress response</keyword>
<sequence>MSRYHPLTCKEVKKILKKLGFEPRKQDGTSHQHWVKIDKGQLYKVTVDCPKSPFGQDLIMYMARQAGVTKKQFYAALNKK</sequence>
<proteinExistence type="inferred from homology"/>
<dbReference type="AlphaFoldDB" id="A0AAU7NQ11"/>
<evidence type="ECO:0000256" key="2">
    <source>
        <dbReference type="ARBA" id="ARBA00022649"/>
    </source>
</evidence>
<accession>A0AAU7NQ11</accession>
<evidence type="ECO:0000256" key="7">
    <source>
        <dbReference type="ARBA" id="ARBA00023016"/>
    </source>
</evidence>
<reference evidence="8 9" key="1">
    <citation type="journal article" date="2024" name="Microbiology">
        <title>Methylomarinum rosea sp. nov., a novel halophilic methanotrophic bacterium from the hypersaline Lake Elton.</title>
        <authorList>
            <person name="Suleimanov R.Z."/>
            <person name="Oshkin I.Y."/>
            <person name="Danilova O.V."/>
            <person name="Suzina N.E."/>
            <person name="Dedysh S.N."/>
        </authorList>
    </citation>
    <scope>NUCLEOTIDE SEQUENCE [LARGE SCALE GENOMIC DNA]</scope>
    <source>
        <strain evidence="8 9">Ch1-1</strain>
    </source>
</reference>
<dbReference type="Proteomes" id="UP001225378">
    <property type="component" value="Chromosome"/>
</dbReference>